<evidence type="ECO:0000256" key="1">
    <source>
        <dbReference type="ARBA" id="ARBA00006464"/>
    </source>
</evidence>
<protein>
    <submittedName>
        <fullName evidence="4">Sugar transferase</fullName>
    </submittedName>
</protein>
<name>A0AA44BF28_9CLOT</name>
<proteinExistence type="inferred from homology"/>
<dbReference type="AlphaFoldDB" id="A0AA44BF28"/>
<keyword evidence="5" id="KW-1185">Reference proteome</keyword>
<comment type="similarity">
    <text evidence="1">Belongs to the bacterial sugar transferase family.</text>
</comment>
<evidence type="ECO:0000313" key="4">
    <source>
        <dbReference type="EMBL" id="NBG89622.1"/>
    </source>
</evidence>
<feature type="domain" description="Bacterial sugar transferase" evidence="3">
    <location>
        <begin position="7"/>
        <end position="185"/>
    </location>
</feature>
<keyword evidence="2" id="KW-1133">Transmembrane helix</keyword>
<dbReference type="GO" id="GO:0016780">
    <property type="term" value="F:phosphotransferase activity, for other substituted phosphate groups"/>
    <property type="evidence" value="ECO:0007669"/>
    <property type="project" value="TreeGrafter"/>
</dbReference>
<organism evidence="4 5">
    <name type="scientific">Isachenkonia alkalipeptolytica</name>
    <dbReference type="NCBI Taxonomy" id="2565777"/>
    <lineage>
        <taxon>Bacteria</taxon>
        <taxon>Bacillati</taxon>
        <taxon>Bacillota</taxon>
        <taxon>Clostridia</taxon>
        <taxon>Eubacteriales</taxon>
        <taxon>Clostridiaceae</taxon>
        <taxon>Isachenkonia</taxon>
    </lineage>
</organism>
<dbReference type="InterPro" id="IPR003362">
    <property type="entry name" value="Bact_transf"/>
</dbReference>
<gene>
    <name evidence="4" type="ORF">ISALK_14145</name>
</gene>
<dbReference type="EMBL" id="SUMG01000036">
    <property type="protein sequence ID" value="NBG89622.1"/>
    <property type="molecule type" value="Genomic_DNA"/>
</dbReference>
<evidence type="ECO:0000256" key="2">
    <source>
        <dbReference type="SAM" id="Phobius"/>
    </source>
</evidence>
<feature type="transmembrane region" description="Helical" evidence="2">
    <location>
        <begin position="12"/>
        <end position="33"/>
    </location>
</feature>
<sequence length="220" mass="25032">MFYLKIKRLIDIVLSGLGLIILAPVFLVLIIAIKLDSKGPVLFKQKRVGIHKSHFHILKFRTMRIDTPSDMPTHLLENPDQWITKVGKFLRKTSLDELPQIINIFKGEMSIIGPRPALWNQYDLIEERDKYSANDVPVGLTGWAQINGRDELPIEIKAKLDGEYVKKRSLWFDAICFIGTFTAVLRSKGVIEGGTGFISKMTKDKEESKGSTNKQENTNY</sequence>
<dbReference type="Proteomes" id="UP000449710">
    <property type="component" value="Unassembled WGS sequence"/>
</dbReference>
<keyword evidence="2" id="KW-0812">Transmembrane</keyword>
<accession>A0AA44BF28</accession>
<dbReference type="Pfam" id="PF02397">
    <property type="entry name" value="Bac_transf"/>
    <property type="match status" value="1"/>
</dbReference>
<evidence type="ECO:0000259" key="3">
    <source>
        <dbReference type="Pfam" id="PF02397"/>
    </source>
</evidence>
<evidence type="ECO:0000313" key="5">
    <source>
        <dbReference type="Proteomes" id="UP000449710"/>
    </source>
</evidence>
<comment type="caution">
    <text evidence="4">The sequence shown here is derived from an EMBL/GenBank/DDBJ whole genome shotgun (WGS) entry which is preliminary data.</text>
</comment>
<dbReference type="RefSeq" id="WP_160723473.1">
    <property type="nucleotide sequence ID" value="NZ_SUMG01000036.1"/>
</dbReference>
<dbReference type="PANTHER" id="PTHR30576">
    <property type="entry name" value="COLANIC BIOSYNTHESIS UDP-GLUCOSE LIPID CARRIER TRANSFERASE"/>
    <property type="match status" value="1"/>
</dbReference>
<keyword evidence="2" id="KW-0472">Membrane</keyword>
<keyword evidence="4" id="KW-0808">Transferase</keyword>
<dbReference type="PANTHER" id="PTHR30576:SF10">
    <property type="entry name" value="SLL5057 PROTEIN"/>
    <property type="match status" value="1"/>
</dbReference>
<reference evidence="4 5" key="1">
    <citation type="submission" date="2019-04" db="EMBL/GenBank/DDBJ databases">
        <title>Isachenkonia alkalipeptolytica gen. nov. sp. nov. a new anaerobic, alkiliphilic organothrophic bacterium capable to reduce synthesized ferrihydrite isolated from a soda lake.</title>
        <authorList>
            <person name="Toshchakov S.V."/>
            <person name="Zavarzina D.G."/>
            <person name="Zhilina T.N."/>
            <person name="Kostrikina N.A."/>
            <person name="Kublanov I.V."/>
        </authorList>
    </citation>
    <scope>NUCLEOTIDE SEQUENCE [LARGE SCALE GENOMIC DNA]</scope>
    <source>
        <strain evidence="4 5">Z-1701</strain>
    </source>
</reference>